<name>A0A0C3FFS2_PILCF</name>
<sequence length="120" mass="13760">MNPILGTAQILSMLQQTLPSVVAALHSVTLDSRTEEILEDMRRSTRELAGCAEAGVISHQRMREIHELIDLVVEGQRQLAGRKQFWEQWAKEHRNLIKEVENHVDLLKSLAIVSLWMIRP</sequence>
<reference evidence="2" key="2">
    <citation type="submission" date="2015-01" db="EMBL/GenBank/DDBJ databases">
        <title>Evolutionary Origins and Diversification of the Mycorrhizal Mutualists.</title>
        <authorList>
            <consortium name="DOE Joint Genome Institute"/>
            <consortium name="Mycorrhizal Genomics Consortium"/>
            <person name="Kohler A."/>
            <person name="Kuo A."/>
            <person name="Nagy L.G."/>
            <person name="Floudas D."/>
            <person name="Copeland A."/>
            <person name="Barry K.W."/>
            <person name="Cichocki N."/>
            <person name="Veneault-Fourrey C."/>
            <person name="LaButti K."/>
            <person name="Lindquist E.A."/>
            <person name="Lipzen A."/>
            <person name="Lundell T."/>
            <person name="Morin E."/>
            <person name="Murat C."/>
            <person name="Riley R."/>
            <person name="Ohm R."/>
            <person name="Sun H."/>
            <person name="Tunlid A."/>
            <person name="Henrissat B."/>
            <person name="Grigoriev I.V."/>
            <person name="Hibbett D.S."/>
            <person name="Martin F."/>
        </authorList>
    </citation>
    <scope>NUCLEOTIDE SEQUENCE [LARGE SCALE GENOMIC DNA]</scope>
    <source>
        <strain evidence="2">F 1598</strain>
    </source>
</reference>
<protein>
    <submittedName>
        <fullName evidence="1">Uncharacterized protein</fullName>
    </submittedName>
</protein>
<dbReference type="EMBL" id="KN833013">
    <property type="protein sequence ID" value="KIM78811.1"/>
    <property type="molecule type" value="Genomic_DNA"/>
</dbReference>
<dbReference type="InParanoid" id="A0A0C3FFS2"/>
<dbReference type="AlphaFoldDB" id="A0A0C3FFS2"/>
<gene>
    <name evidence="1" type="ORF">PILCRDRAFT_823925</name>
</gene>
<keyword evidence="2" id="KW-1185">Reference proteome</keyword>
<dbReference type="Proteomes" id="UP000054166">
    <property type="component" value="Unassembled WGS sequence"/>
</dbReference>
<reference evidence="1 2" key="1">
    <citation type="submission" date="2014-04" db="EMBL/GenBank/DDBJ databases">
        <authorList>
            <consortium name="DOE Joint Genome Institute"/>
            <person name="Kuo A."/>
            <person name="Tarkka M."/>
            <person name="Buscot F."/>
            <person name="Kohler A."/>
            <person name="Nagy L.G."/>
            <person name="Floudas D."/>
            <person name="Copeland A."/>
            <person name="Barry K.W."/>
            <person name="Cichocki N."/>
            <person name="Veneault-Fourrey C."/>
            <person name="LaButti K."/>
            <person name="Lindquist E.A."/>
            <person name="Lipzen A."/>
            <person name="Lundell T."/>
            <person name="Morin E."/>
            <person name="Murat C."/>
            <person name="Sun H."/>
            <person name="Tunlid A."/>
            <person name="Henrissat B."/>
            <person name="Grigoriev I.V."/>
            <person name="Hibbett D.S."/>
            <person name="Martin F."/>
            <person name="Nordberg H.P."/>
            <person name="Cantor M.N."/>
            <person name="Hua S.X."/>
        </authorList>
    </citation>
    <scope>NUCLEOTIDE SEQUENCE [LARGE SCALE GENOMIC DNA]</scope>
    <source>
        <strain evidence="1 2">F 1598</strain>
    </source>
</reference>
<proteinExistence type="predicted"/>
<accession>A0A0C3FFS2</accession>
<dbReference type="HOGENOM" id="CLU_2050501_0_0_1"/>
<organism evidence="1 2">
    <name type="scientific">Piloderma croceum (strain F 1598)</name>
    <dbReference type="NCBI Taxonomy" id="765440"/>
    <lineage>
        <taxon>Eukaryota</taxon>
        <taxon>Fungi</taxon>
        <taxon>Dikarya</taxon>
        <taxon>Basidiomycota</taxon>
        <taxon>Agaricomycotina</taxon>
        <taxon>Agaricomycetes</taxon>
        <taxon>Agaricomycetidae</taxon>
        <taxon>Atheliales</taxon>
        <taxon>Atheliaceae</taxon>
        <taxon>Piloderma</taxon>
    </lineage>
</organism>
<evidence type="ECO:0000313" key="1">
    <source>
        <dbReference type="EMBL" id="KIM78811.1"/>
    </source>
</evidence>
<evidence type="ECO:0000313" key="2">
    <source>
        <dbReference type="Proteomes" id="UP000054166"/>
    </source>
</evidence>